<dbReference type="RefSeq" id="WP_141645095.1">
    <property type="nucleotide sequence ID" value="NZ_VIFM01000109.1"/>
</dbReference>
<name>A0A540WXL2_9BACT</name>
<keyword evidence="5 8" id="KW-1133">Transmembrane helix</keyword>
<proteinExistence type="inferred from homology"/>
<dbReference type="PANTHER" id="PTHR43731:SF14">
    <property type="entry name" value="PRESENILIN-ASSOCIATED RHOMBOID-LIKE PROTEIN, MITOCHONDRIAL"/>
    <property type="match status" value="1"/>
</dbReference>
<feature type="transmembrane region" description="Helical" evidence="8">
    <location>
        <begin position="269"/>
        <end position="286"/>
    </location>
</feature>
<dbReference type="Gene3D" id="1.20.1540.10">
    <property type="entry name" value="Rhomboid-like"/>
    <property type="match status" value="1"/>
</dbReference>
<keyword evidence="4" id="KW-0378">Hydrolase</keyword>
<protein>
    <submittedName>
        <fullName evidence="10">Rhomboid family intramembrane serine protease</fullName>
    </submittedName>
</protein>
<keyword evidence="10" id="KW-0645">Protease</keyword>
<dbReference type="Proteomes" id="UP000315369">
    <property type="component" value="Unassembled WGS sequence"/>
</dbReference>
<comment type="caution">
    <text evidence="10">The sequence shown here is derived from an EMBL/GenBank/DDBJ whole genome shotgun (WGS) entry which is preliminary data.</text>
</comment>
<dbReference type="GO" id="GO:0006508">
    <property type="term" value="P:proteolysis"/>
    <property type="evidence" value="ECO:0007669"/>
    <property type="project" value="UniProtKB-KW"/>
</dbReference>
<feature type="transmembrane region" description="Helical" evidence="8">
    <location>
        <begin position="409"/>
        <end position="431"/>
    </location>
</feature>
<evidence type="ECO:0000313" key="10">
    <source>
        <dbReference type="EMBL" id="TQF13174.1"/>
    </source>
</evidence>
<organism evidence="10 11">
    <name type="scientific">Myxococcus llanfairpwllgwyngyllgogerychwyrndrobwllllantysiliogogogochensis</name>
    <dbReference type="NCBI Taxonomy" id="2590453"/>
    <lineage>
        <taxon>Bacteria</taxon>
        <taxon>Pseudomonadati</taxon>
        <taxon>Myxococcota</taxon>
        <taxon>Myxococcia</taxon>
        <taxon>Myxococcales</taxon>
        <taxon>Cystobacterineae</taxon>
        <taxon>Myxococcaceae</taxon>
        <taxon>Myxococcus</taxon>
    </lineage>
</organism>
<reference evidence="10 11" key="1">
    <citation type="submission" date="2019-06" db="EMBL/GenBank/DDBJ databases">
        <authorList>
            <person name="Livingstone P."/>
            <person name="Whitworth D."/>
        </authorList>
    </citation>
    <scope>NUCLEOTIDE SEQUENCE [LARGE SCALE GENOMIC DNA]</scope>
    <source>
        <strain evidence="10 11">AM401</strain>
    </source>
</reference>
<gene>
    <name evidence="10" type="ORF">FJV41_25165</name>
</gene>
<evidence type="ECO:0000256" key="2">
    <source>
        <dbReference type="ARBA" id="ARBA00009045"/>
    </source>
</evidence>
<dbReference type="InterPro" id="IPR022764">
    <property type="entry name" value="Peptidase_S54_rhomboid_dom"/>
</dbReference>
<dbReference type="InterPro" id="IPR035952">
    <property type="entry name" value="Rhomboid-like_sf"/>
</dbReference>
<dbReference type="OrthoDB" id="9813074at2"/>
<feature type="transmembrane region" description="Helical" evidence="8">
    <location>
        <begin position="231"/>
        <end position="249"/>
    </location>
</feature>
<dbReference type="Pfam" id="PF01694">
    <property type="entry name" value="Rhomboid"/>
    <property type="match status" value="1"/>
</dbReference>
<keyword evidence="11" id="KW-1185">Reference proteome</keyword>
<accession>A0A540WXL2</accession>
<keyword evidence="6 8" id="KW-0472">Membrane</keyword>
<comment type="subcellular location">
    <subcellularLocation>
        <location evidence="1">Membrane</location>
        <topology evidence="1">Multi-pass membrane protein</topology>
    </subcellularLocation>
</comment>
<evidence type="ECO:0000313" key="11">
    <source>
        <dbReference type="Proteomes" id="UP000315369"/>
    </source>
</evidence>
<evidence type="ECO:0000256" key="3">
    <source>
        <dbReference type="ARBA" id="ARBA00022692"/>
    </source>
</evidence>
<evidence type="ECO:0000256" key="1">
    <source>
        <dbReference type="ARBA" id="ARBA00004141"/>
    </source>
</evidence>
<dbReference type="AlphaFoldDB" id="A0A540WXL2"/>
<dbReference type="EMBL" id="VIFM01000109">
    <property type="protein sequence ID" value="TQF13174.1"/>
    <property type="molecule type" value="Genomic_DNA"/>
</dbReference>
<evidence type="ECO:0000256" key="8">
    <source>
        <dbReference type="SAM" id="Phobius"/>
    </source>
</evidence>
<dbReference type="SUPFAM" id="SSF144091">
    <property type="entry name" value="Rhomboid-like"/>
    <property type="match status" value="1"/>
</dbReference>
<dbReference type="PANTHER" id="PTHR43731">
    <property type="entry name" value="RHOMBOID PROTEASE"/>
    <property type="match status" value="1"/>
</dbReference>
<keyword evidence="3 8" id="KW-0812">Transmembrane</keyword>
<feature type="domain" description="Peptidase S54 rhomboid" evidence="9">
    <location>
        <begin position="254"/>
        <end position="394"/>
    </location>
</feature>
<dbReference type="GO" id="GO:0004252">
    <property type="term" value="F:serine-type endopeptidase activity"/>
    <property type="evidence" value="ECO:0007669"/>
    <property type="project" value="InterPro"/>
</dbReference>
<feature type="region of interest" description="Disordered" evidence="7">
    <location>
        <begin position="1"/>
        <end position="27"/>
    </location>
</feature>
<feature type="transmembrane region" description="Helical" evidence="8">
    <location>
        <begin position="203"/>
        <end position="224"/>
    </location>
</feature>
<feature type="transmembrane region" description="Helical" evidence="8">
    <location>
        <begin position="376"/>
        <end position="397"/>
    </location>
</feature>
<evidence type="ECO:0000256" key="4">
    <source>
        <dbReference type="ARBA" id="ARBA00022801"/>
    </source>
</evidence>
<evidence type="ECO:0000256" key="5">
    <source>
        <dbReference type="ARBA" id="ARBA00022989"/>
    </source>
</evidence>
<comment type="similarity">
    <text evidence="2">Belongs to the peptidase S54 family.</text>
</comment>
<evidence type="ECO:0000256" key="6">
    <source>
        <dbReference type="ARBA" id="ARBA00023136"/>
    </source>
</evidence>
<sequence length="441" mass="46466">MSPPPSTQSASEEALTGQVPAPPAAVTSGPPFAEYLARRLMADKGFQPGTHPEAAELVDASDAVLTYSDGYSCVIVCIVEREREPSRRFTLETSALERVGKACLHYSGTVSGTKLPVGLQLIEVGSGPATREDQERLERHRLGMFNKVHLHAMHVDVSSGEVWANTWRRAMVSRGYVRGLLREPRVMEGQEVEVAEAVERKPVLTVALLVALALGFAAEHLFAVGSPGTGLLAPGLQTLVGLGGLVSGLVLEHGQWWRLFLAPLLHGDLIHLLLNGFCLWFGAMVLESMVGRAWLGVLLVVSALGGGALSMALNGDAVVSVGASGALMGLLAAVLAVSRRLPVGPGRVEVQMMALRLLVPSLIPIAVSRTGNQVDFAAHLGGALAGGVVGLGLARVWRREDATPPGTRWAGAVSLLALGAVVVSLVFAAGFREDLASMHWP</sequence>
<evidence type="ECO:0000256" key="7">
    <source>
        <dbReference type="SAM" id="MobiDB-lite"/>
    </source>
</evidence>
<feature type="transmembrane region" description="Helical" evidence="8">
    <location>
        <begin position="293"/>
        <end position="313"/>
    </location>
</feature>
<dbReference type="InterPro" id="IPR050925">
    <property type="entry name" value="Rhomboid_protease_S54"/>
</dbReference>
<evidence type="ECO:0000259" key="9">
    <source>
        <dbReference type="Pfam" id="PF01694"/>
    </source>
</evidence>
<feature type="transmembrane region" description="Helical" evidence="8">
    <location>
        <begin position="319"/>
        <end position="338"/>
    </location>
</feature>
<dbReference type="GO" id="GO:0016020">
    <property type="term" value="C:membrane"/>
    <property type="evidence" value="ECO:0007669"/>
    <property type="project" value="UniProtKB-SubCell"/>
</dbReference>